<organism evidence="2">
    <name type="scientific">mine drainage metagenome</name>
    <dbReference type="NCBI Taxonomy" id="410659"/>
    <lineage>
        <taxon>unclassified sequences</taxon>
        <taxon>metagenomes</taxon>
        <taxon>ecological metagenomes</taxon>
    </lineage>
</organism>
<protein>
    <submittedName>
        <fullName evidence="2">Transposase IS116/IS110/IS902 family protein</fullName>
    </submittedName>
</protein>
<dbReference type="InterPro" id="IPR047650">
    <property type="entry name" value="Transpos_IS110"/>
</dbReference>
<reference evidence="2" key="1">
    <citation type="submission" date="2013-08" db="EMBL/GenBank/DDBJ databases">
        <authorList>
            <person name="Mendez C."/>
            <person name="Richter M."/>
            <person name="Ferrer M."/>
            <person name="Sanchez J."/>
        </authorList>
    </citation>
    <scope>NUCLEOTIDE SEQUENCE</scope>
</reference>
<dbReference type="EMBL" id="AUZY01008955">
    <property type="protein sequence ID" value="EQD44227.1"/>
    <property type="molecule type" value="Genomic_DNA"/>
</dbReference>
<gene>
    <name evidence="2" type="ORF">B1B_13604</name>
</gene>
<evidence type="ECO:0000259" key="1">
    <source>
        <dbReference type="Pfam" id="PF01548"/>
    </source>
</evidence>
<dbReference type="GO" id="GO:0004803">
    <property type="term" value="F:transposase activity"/>
    <property type="evidence" value="ECO:0007669"/>
    <property type="project" value="InterPro"/>
</dbReference>
<dbReference type="PANTHER" id="PTHR33055">
    <property type="entry name" value="TRANSPOSASE FOR INSERTION SEQUENCE ELEMENT IS1111A"/>
    <property type="match status" value="1"/>
</dbReference>
<accession>T0ZIG1</accession>
<dbReference type="AlphaFoldDB" id="T0ZIG1"/>
<dbReference type="Pfam" id="PF01548">
    <property type="entry name" value="DEDD_Tnp_IS110"/>
    <property type="match status" value="1"/>
</dbReference>
<name>T0ZIG1_9ZZZZ</name>
<dbReference type="GO" id="GO:0003677">
    <property type="term" value="F:DNA binding"/>
    <property type="evidence" value="ECO:0007669"/>
    <property type="project" value="InterPro"/>
</dbReference>
<evidence type="ECO:0000313" key="2">
    <source>
        <dbReference type="EMBL" id="EQD44227.1"/>
    </source>
</evidence>
<comment type="caution">
    <text evidence="2">The sequence shown here is derived from an EMBL/GenBank/DDBJ whole genome shotgun (WGS) entry which is preliminary data.</text>
</comment>
<feature type="domain" description="Transposase IS110-like N-terminal" evidence="1">
    <location>
        <begin position="8"/>
        <end position="154"/>
    </location>
</feature>
<reference evidence="2" key="2">
    <citation type="journal article" date="2014" name="ISME J.">
        <title>Microbial stratification in low pH oxic and suboxic macroscopic growths along an acid mine drainage.</title>
        <authorList>
            <person name="Mendez-Garcia C."/>
            <person name="Mesa V."/>
            <person name="Sprenger R.R."/>
            <person name="Richter M."/>
            <person name="Diez M.S."/>
            <person name="Solano J."/>
            <person name="Bargiela R."/>
            <person name="Golyshina O.V."/>
            <person name="Manteca A."/>
            <person name="Ramos J.L."/>
            <person name="Gallego J.R."/>
            <person name="Llorente I."/>
            <person name="Martins Dos Santos V.A."/>
            <person name="Jensen O.N."/>
            <person name="Pelaez A.I."/>
            <person name="Sanchez J."/>
            <person name="Ferrer M."/>
        </authorList>
    </citation>
    <scope>NUCLEOTIDE SEQUENCE</scope>
</reference>
<dbReference type="PANTHER" id="PTHR33055:SF3">
    <property type="entry name" value="PUTATIVE TRANSPOSASE FOR IS117-RELATED"/>
    <property type="match status" value="1"/>
</dbReference>
<proteinExistence type="predicted"/>
<dbReference type="GO" id="GO:0006313">
    <property type="term" value="P:DNA transposition"/>
    <property type="evidence" value="ECO:0007669"/>
    <property type="project" value="InterPro"/>
</dbReference>
<dbReference type="InterPro" id="IPR002525">
    <property type="entry name" value="Transp_IS110-like_N"/>
</dbReference>
<sequence length="190" mass="21102">MNEFSKYVGLDVHKESIAVAVAPAGGGEVRSFGEIPNTPEAVARLVKQLCSTGKGLSFCYEAGPCGYGIHRQLRAAGQDCAVVAPSLIPRKAGARVKTDRRDALMLARLHRAHELTAVWVPEAAQEAVRDLTRARADLQEMTRVARQRLHGFLLRHGRPYAGQTKWGPAFFRWLETVRFDHSVQQIVFQE</sequence>